<dbReference type="Pfam" id="PF02153">
    <property type="entry name" value="PDH_N"/>
    <property type="match status" value="1"/>
</dbReference>
<dbReference type="FunFam" id="3.40.50.720:FF:000208">
    <property type="entry name" value="Prephenate dehydrogenase"/>
    <property type="match status" value="1"/>
</dbReference>
<dbReference type="SUPFAM" id="SSF51735">
    <property type="entry name" value="NAD(P)-binding Rossmann-fold domains"/>
    <property type="match status" value="1"/>
</dbReference>
<dbReference type="PANTHER" id="PTHR21363:SF0">
    <property type="entry name" value="PREPHENATE DEHYDROGENASE [NADP(+)]"/>
    <property type="match status" value="1"/>
</dbReference>
<dbReference type="SUPFAM" id="SSF48179">
    <property type="entry name" value="6-phosphogluconate dehydrogenase C-terminal domain-like"/>
    <property type="match status" value="1"/>
</dbReference>
<dbReference type="Gene3D" id="3.40.50.720">
    <property type="entry name" value="NAD(P)-binding Rossmann-like Domain"/>
    <property type="match status" value="1"/>
</dbReference>
<dbReference type="EMBL" id="JAHESF010000004">
    <property type="protein sequence ID" value="MBT1696213.1"/>
    <property type="molecule type" value="Genomic_DNA"/>
</dbReference>
<dbReference type="PROSITE" id="PS51176">
    <property type="entry name" value="PDH_ADH"/>
    <property type="match status" value="1"/>
</dbReference>
<reference evidence="3 4" key="1">
    <citation type="submission" date="2021-05" db="EMBL/GenBank/DDBJ databases">
        <title>A Polyphasic approach of four new species of the genus Ohtaekwangia: Ohtaekwangia histidinii sp. nov., Ohtaekwangia cretensis sp. nov., Ohtaekwangia indiensis sp. nov., Ohtaekwangia reichenbachii sp. nov. from diverse environment.</title>
        <authorList>
            <person name="Octaviana S."/>
        </authorList>
    </citation>
    <scope>NUCLEOTIDE SEQUENCE [LARGE SCALE GENOMIC DNA]</scope>
    <source>
        <strain evidence="3 4">PWU4</strain>
    </source>
</reference>
<proteinExistence type="predicted"/>
<comment type="caution">
    <text evidence="3">The sequence shown here is derived from an EMBL/GenBank/DDBJ whole genome shotgun (WGS) entry which is preliminary data.</text>
</comment>
<dbReference type="NCBIfam" id="NF006307">
    <property type="entry name" value="PRK08507.1"/>
    <property type="match status" value="1"/>
</dbReference>
<dbReference type="InterPro" id="IPR008927">
    <property type="entry name" value="6-PGluconate_DH-like_C_sf"/>
</dbReference>
<keyword evidence="4" id="KW-1185">Reference proteome</keyword>
<dbReference type="GO" id="GO:0004665">
    <property type="term" value="F:prephenate dehydrogenase (NADP+) activity"/>
    <property type="evidence" value="ECO:0007669"/>
    <property type="project" value="InterPro"/>
</dbReference>
<dbReference type="Proteomes" id="UP001319200">
    <property type="component" value="Unassembled WGS sequence"/>
</dbReference>
<dbReference type="AlphaFoldDB" id="A0AAP2DH05"/>
<name>A0AAP2DH05_9BACT</name>
<evidence type="ECO:0000313" key="4">
    <source>
        <dbReference type="Proteomes" id="UP001319200"/>
    </source>
</evidence>
<dbReference type="RefSeq" id="WP_254161314.1">
    <property type="nucleotide sequence ID" value="NZ_JAHESF010000004.1"/>
</dbReference>
<dbReference type="Gene3D" id="1.10.3660.10">
    <property type="entry name" value="6-phosphogluconate dehydrogenase C-terminal like domain"/>
    <property type="match status" value="1"/>
</dbReference>
<dbReference type="InterPro" id="IPR046825">
    <property type="entry name" value="PDH_C"/>
</dbReference>
<accession>A0AAP2DH05</accession>
<keyword evidence="1 3" id="KW-0560">Oxidoreductase</keyword>
<dbReference type="Pfam" id="PF20463">
    <property type="entry name" value="PDH_C"/>
    <property type="match status" value="1"/>
</dbReference>
<sequence>MKTTIIGLGLIGGSIAIDLRKGGVATRLLGVELNEAHAKRALAIGLVDEVLPLEEAVRQSDLVITAIPVNSIRTILLKVLDLAGDNTIVIDTGSTKSQICKAVQQHGKRAQFVAAHPIAGTENSGPDAAFSGLFRNKTNIICEPESSSAKAIEVADLVFSALEMRTIHMDPVEHDKHVAYVSHLSHVSSFLLGRTVLDIEQDEKNIFNLAGSGFASTVRLAKSSPDMWAPIFEQNAEYLSQALLEYIMHLQKFQYYLMKRDVKELHRIMTDANRIRKVLEGIELKQQTKQLIEK</sequence>
<dbReference type="InterPro" id="IPR036291">
    <property type="entry name" value="NAD(P)-bd_dom_sf"/>
</dbReference>
<organism evidence="3 4">
    <name type="scientific">Chryseosolibacter histidini</name>
    <dbReference type="NCBI Taxonomy" id="2782349"/>
    <lineage>
        <taxon>Bacteria</taxon>
        <taxon>Pseudomonadati</taxon>
        <taxon>Bacteroidota</taxon>
        <taxon>Cytophagia</taxon>
        <taxon>Cytophagales</taxon>
        <taxon>Chryseotaleaceae</taxon>
        <taxon>Chryseosolibacter</taxon>
    </lineage>
</organism>
<dbReference type="InterPro" id="IPR003099">
    <property type="entry name" value="Prephen_DH"/>
</dbReference>
<gene>
    <name evidence="3" type="ORF">KK083_04965</name>
</gene>
<evidence type="ECO:0000259" key="2">
    <source>
        <dbReference type="PROSITE" id="PS51176"/>
    </source>
</evidence>
<dbReference type="GO" id="GO:0008977">
    <property type="term" value="F:prephenate dehydrogenase (NAD+) activity"/>
    <property type="evidence" value="ECO:0007669"/>
    <property type="project" value="UniProtKB-EC"/>
</dbReference>
<dbReference type="GO" id="GO:0070403">
    <property type="term" value="F:NAD+ binding"/>
    <property type="evidence" value="ECO:0007669"/>
    <property type="project" value="InterPro"/>
</dbReference>
<dbReference type="PANTHER" id="PTHR21363">
    <property type="entry name" value="PREPHENATE DEHYDROGENASE"/>
    <property type="match status" value="1"/>
</dbReference>
<dbReference type="GO" id="GO:0006571">
    <property type="term" value="P:tyrosine biosynthetic process"/>
    <property type="evidence" value="ECO:0007669"/>
    <property type="project" value="InterPro"/>
</dbReference>
<protein>
    <submittedName>
        <fullName evidence="3">Prephenate dehydrogenase</fullName>
        <ecNumber evidence="3">1.3.1.12</ecNumber>
    </submittedName>
</protein>
<dbReference type="InterPro" id="IPR046826">
    <property type="entry name" value="PDH_N"/>
</dbReference>
<dbReference type="EC" id="1.3.1.12" evidence="3"/>
<evidence type="ECO:0000256" key="1">
    <source>
        <dbReference type="ARBA" id="ARBA00023002"/>
    </source>
</evidence>
<evidence type="ECO:0000313" key="3">
    <source>
        <dbReference type="EMBL" id="MBT1696213.1"/>
    </source>
</evidence>
<dbReference type="InterPro" id="IPR050812">
    <property type="entry name" value="Preph/Arog_dehydrog"/>
</dbReference>
<feature type="domain" description="Prephenate/arogenate dehydrogenase" evidence="2">
    <location>
        <begin position="1"/>
        <end position="287"/>
    </location>
</feature>